<proteinExistence type="predicted"/>
<feature type="transmembrane region" description="Helical" evidence="2">
    <location>
        <begin position="133"/>
        <end position="156"/>
    </location>
</feature>
<evidence type="ECO:0000313" key="4">
    <source>
        <dbReference type="Proteomes" id="UP000219167"/>
    </source>
</evidence>
<dbReference type="Proteomes" id="UP000219167">
    <property type="component" value="Unassembled WGS sequence"/>
</dbReference>
<dbReference type="InterPro" id="IPR010331">
    <property type="entry name" value="ExoD"/>
</dbReference>
<feature type="region of interest" description="Disordered" evidence="1">
    <location>
        <begin position="1"/>
        <end position="22"/>
    </location>
</feature>
<evidence type="ECO:0000256" key="1">
    <source>
        <dbReference type="SAM" id="MobiDB-lite"/>
    </source>
</evidence>
<dbReference type="EMBL" id="OBQD01000006">
    <property type="protein sequence ID" value="SOC39540.1"/>
    <property type="molecule type" value="Genomic_DNA"/>
</dbReference>
<keyword evidence="2" id="KW-0472">Membrane</keyword>
<protein>
    <recommendedName>
        <fullName evidence="5">Exopolysaccharide synthesis protein ExoD</fullName>
    </recommendedName>
</protein>
<sequence length="220" mass="23510">MIDETPGDEFSKEAAGGSEPPRRRFSTILSELADDTVRERISVGDILAAMGDRAFGALMLIFALPNILPTPPGTSAILGAPLVVLTAQMTVGLTPWLPKVIANRSMLTKDFAAIVRRLQPWLQRAERLLRPRMSYLTIPPAEYFVGAVCLVLAVILFLPMPLGNILPALAISVAAFGILERDGAWVIAGLICAVVAIIVVGGAIVAAALAFLLLLRQFMP</sequence>
<accession>A0A285UCC1</accession>
<reference evidence="3 4" key="1">
    <citation type="submission" date="2017-08" db="EMBL/GenBank/DDBJ databases">
        <authorList>
            <person name="de Groot N.N."/>
        </authorList>
    </citation>
    <scope>NUCLEOTIDE SEQUENCE [LARGE SCALE GENOMIC DNA]</scope>
    <source>
        <strain evidence="3 4">JC85</strain>
    </source>
</reference>
<feature type="transmembrane region" description="Helical" evidence="2">
    <location>
        <begin position="186"/>
        <end position="215"/>
    </location>
</feature>
<keyword evidence="2" id="KW-1133">Transmembrane helix</keyword>
<feature type="transmembrane region" description="Helical" evidence="2">
    <location>
        <begin position="162"/>
        <end position="179"/>
    </location>
</feature>
<evidence type="ECO:0008006" key="5">
    <source>
        <dbReference type="Google" id="ProtNLM"/>
    </source>
</evidence>
<dbReference type="PANTHER" id="PTHR41795:SF1">
    <property type="entry name" value="EXOPOLYSACCHARIDE SYNTHESIS PROTEIN"/>
    <property type="match status" value="1"/>
</dbReference>
<dbReference type="OrthoDB" id="8550083at2"/>
<evidence type="ECO:0000313" key="3">
    <source>
        <dbReference type="EMBL" id="SOC39540.1"/>
    </source>
</evidence>
<dbReference type="Pfam" id="PF06055">
    <property type="entry name" value="ExoD"/>
    <property type="match status" value="1"/>
</dbReference>
<dbReference type="PANTHER" id="PTHR41795">
    <property type="entry name" value="EXOPOLYSACCHARIDE SYNTHESIS PROTEIN"/>
    <property type="match status" value="1"/>
</dbReference>
<keyword evidence="4" id="KW-1185">Reference proteome</keyword>
<organism evidence="3 4">
    <name type="scientific">Rhizobium subbaraonis</name>
    <dbReference type="NCBI Taxonomy" id="908946"/>
    <lineage>
        <taxon>Bacteria</taxon>
        <taxon>Pseudomonadati</taxon>
        <taxon>Pseudomonadota</taxon>
        <taxon>Alphaproteobacteria</taxon>
        <taxon>Hyphomicrobiales</taxon>
        <taxon>Rhizobiaceae</taxon>
        <taxon>Rhizobium/Agrobacterium group</taxon>
        <taxon>Rhizobium</taxon>
    </lineage>
</organism>
<evidence type="ECO:0000256" key="2">
    <source>
        <dbReference type="SAM" id="Phobius"/>
    </source>
</evidence>
<dbReference type="PIRSF" id="PIRSF033239">
    <property type="entry name" value="ExoD"/>
    <property type="match status" value="1"/>
</dbReference>
<keyword evidence="2" id="KW-0812">Transmembrane</keyword>
<dbReference type="AlphaFoldDB" id="A0A285UCC1"/>
<name>A0A285UCC1_9HYPH</name>
<gene>
    <name evidence="3" type="ORF">SAMN05892877_10657</name>
</gene>